<gene>
    <name evidence="8" type="ORF">GJU39_02850</name>
</gene>
<evidence type="ECO:0000256" key="4">
    <source>
        <dbReference type="RuleBase" id="RU003679"/>
    </source>
</evidence>
<evidence type="ECO:0000256" key="1">
    <source>
        <dbReference type="ARBA" id="ARBA00009809"/>
    </source>
</evidence>
<dbReference type="PRINTS" id="PR00742">
    <property type="entry name" value="GLHYDRLASE35"/>
</dbReference>
<protein>
    <recommendedName>
        <fullName evidence="10">Beta-galactosidase</fullName>
    </recommendedName>
</protein>
<dbReference type="InterPro" id="IPR017853">
    <property type="entry name" value="GH"/>
</dbReference>
<keyword evidence="3" id="KW-0326">Glycosidase</keyword>
<evidence type="ECO:0000313" key="9">
    <source>
        <dbReference type="Proteomes" id="UP000487757"/>
    </source>
</evidence>
<dbReference type="Gene3D" id="3.20.20.80">
    <property type="entry name" value="Glycosidases"/>
    <property type="match status" value="1"/>
</dbReference>
<sequence>MKYGRLLYSLLLALSISTVANAQEVVNDHMFHALPAAKNFSDFDSKGFLINQKRTFIVSAGMEYARVPHELWRERLLQLKRGGFNCVEVYTIWNFHEPTEGKFEFDGDQNLDQFLALVKETGLYSIVRVGPYYCAEWDQGGYPIWLRFKSGVRVREPNAEFEKYVNRFFDRLLPIVMKHQINKGGSVILVQLENEHPKGWGTDIPNDYFKHLQSKSLAMGMEVPYFFSGVHHATDPAGKGILDDPKRPNPWFSTEFWSVWYSQYGAKPTDAATYDRRTWKIIAHGGNGYNFYMAHGGSNFGYTNNDEDAASYDYGAAVGQAGDLRPIYYTFKRAGYFARSFQEILENSTDASAAYQYLTPDTTLKISARMSEAGTLIFLDNSTEKQLTKTITLKGLPPFTINLLPGEIHPIVHQFKLNNQVELNWGLSRIYSVIKQQNTTTLLVEANAGDPLYLNFITAGKAVIKSTIHVDDLKVTGNSITLNTVFKPADQPTLYLFKTGNQLVRILVMDKAATNKTWITAETGSEAIVTGVSYLGETKLSSTGFEGVATYPLAAAKDTHAMLYLENGIKNLIVAPVQDIKIDTLLSLTLWENKDASIFAASATNNGKWIASENPLQMGKNGNLTNSAWYRTKFNAPSTGKYTLQSDGGDRATVFVDGKLVTHWKIRSGELTLDLKKGTHDLGFFTAHDGRDKLAAYLGPITDIDKKGLSGITRIKKGGPFIATLDNWYFTAASDSIAIKNGPPLLDTLKTTKYKIGADVFKLKEGYGWFQTVVKAQPGLSILIISFKSTDENATLFINGKKVLRHEGWNIPFEYKITEPAILAKPIELSVFIENISNEGGIDQPVKINLMGTGTVLTGWKMKNGVDPEDTSVNWEILAGVDSLNGPQFYRSTFNQQKSANRYLVWRVHPYGMGHGSVWVNGHNLGRYPEKIGDIGLYIPEPWLKEGQNEILIYDEDGKNPSQVKITLESAASKISYQLKAQ</sequence>
<dbReference type="Pfam" id="PF21467">
    <property type="entry name" value="BetaGal_gal-bd"/>
    <property type="match status" value="1"/>
</dbReference>
<dbReference type="EMBL" id="WKKH01000003">
    <property type="protein sequence ID" value="MRX75016.1"/>
    <property type="molecule type" value="Genomic_DNA"/>
</dbReference>
<dbReference type="InterPro" id="IPR001944">
    <property type="entry name" value="Glycoside_Hdrlase_35"/>
</dbReference>
<evidence type="ECO:0000313" key="8">
    <source>
        <dbReference type="EMBL" id="MRX75016.1"/>
    </source>
</evidence>
<dbReference type="RefSeq" id="WP_154279180.1">
    <property type="nucleotide sequence ID" value="NZ_JBHUJQ010000001.1"/>
</dbReference>
<evidence type="ECO:0000259" key="6">
    <source>
        <dbReference type="Pfam" id="PF01301"/>
    </source>
</evidence>
<proteinExistence type="inferred from homology"/>
<feature type="chain" id="PRO_5029828991" description="Beta-galactosidase" evidence="5">
    <location>
        <begin position="23"/>
        <end position="982"/>
    </location>
</feature>
<keyword evidence="9" id="KW-1185">Reference proteome</keyword>
<comment type="caution">
    <text evidence="8">The sequence shown here is derived from an EMBL/GenBank/DDBJ whole genome shotgun (WGS) entry which is preliminary data.</text>
</comment>
<dbReference type="SUPFAM" id="SSF49785">
    <property type="entry name" value="Galactose-binding domain-like"/>
    <property type="match status" value="2"/>
</dbReference>
<feature type="signal peptide" evidence="5">
    <location>
        <begin position="1"/>
        <end position="22"/>
    </location>
</feature>
<dbReference type="InterPro" id="IPR048913">
    <property type="entry name" value="BetaGal_gal-bd"/>
</dbReference>
<evidence type="ECO:0000256" key="3">
    <source>
        <dbReference type="ARBA" id="ARBA00023295"/>
    </source>
</evidence>
<dbReference type="OrthoDB" id="703126at2"/>
<dbReference type="Gene3D" id="2.60.120.260">
    <property type="entry name" value="Galactose-binding domain-like"/>
    <property type="match status" value="3"/>
</dbReference>
<keyword evidence="5" id="KW-0732">Signal</keyword>
<dbReference type="AlphaFoldDB" id="A0A7K0FWA2"/>
<dbReference type="SUPFAM" id="SSF51445">
    <property type="entry name" value="(Trans)glycosidases"/>
    <property type="match status" value="1"/>
</dbReference>
<evidence type="ECO:0000259" key="7">
    <source>
        <dbReference type="Pfam" id="PF21467"/>
    </source>
</evidence>
<evidence type="ECO:0008006" key="10">
    <source>
        <dbReference type="Google" id="ProtNLM"/>
    </source>
</evidence>
<evidence type="ECO:0000256" key="2">
    <source>
        <dbReference type="ARBA" id="ARBA00022801"/>
    </source>
</evidence>
<evidence type="ECO:0000256" key="5">
    <source>
        <dbReference type="SAM" id="SignalP"/>
    </source>
</evidence>
<dbReference type="GO" id="GO:0004553">
    <property type="term" value="F:hydrolase activity, hydrolyzing O-glycosyl compounds"/>
    <property type="evidence" value="ECO:0007669"/>
    <property type="project" value="InterPro"/>
</dbReference>
<accession>A0A7K0FWA2</accession>
<feature type="domain" description="Glycoside hydrolase 35 catalytic" evidence="6">
    <location>
        <begin position="48"/>
        <end position="333"/>
    </location>
</feature>
<dbReference type="PANTHER" id="PTHR23421">
    <property type="entry name" value="BETA-GALACTOSIDASE RELATED"/>
    <property type="match status" value="1"/>
</dbReference>
<dbReference type="InterPro" id="IPR008979">
    <property type="entry name" value="Galactose-bd-like_sf"/>
</dbReference>
<name>A0A7K0FWA2_9SPHI</name>
<organism evidence="8 9">
    <name type="scientific">Pedobacter petrophilus</name>
    <dbReference type="NCBI Taxonomy" id="1908241"/>
    <lineage>
        <taxon>Bacteria</taxon>
        <taxon>Pseudomonadati</taxon>
        <taxon>Bacteroidota</taxon>
        <taxon>Sphingobacteriia</taxon>
        <taxon>Sphingobacteriales</taxon>
        <taxon>Sphingobacteriaceae</taxon>
        <taxon>Pedobacter</taxon>
    </lineage>
</organism>
<dbReference type="GO" id="GO:0005975">
    <property type="term" value="P:carbohydrate metabolic process"/>
    <property type="evidence" value="ECO:0007669"/>
    <property type="project" value="InterPro"/>
</dbReference>
<dbReference type="Proteomes" id="UP000487757">
    <property type="component" value="Unassembled WGS sequence"/>
</dbReference>
<dbReference type="InterPro" id="IPR031330">
    <property type="entry name" value="Gly_Hdrlase_35_cat"/>
</dbReference>
<keyword evidence="2" id="KW-0378">Hydrolase</keyword>
<comment type="similarity">
    <text evidence="1 4">Belongs to the glycosyl hydrolase 35 family.</text>
</comment>
<reference evidence="8 9" key="1">
    <citation type="submission" date="2019-11" db="EMBL/GenBank/DDBJ databases">
        <title>Pedobacter petrophilus genome.</title>
        <authorList>
            <person name="Feldbauer M.J."/>
            <person name="Newman J.D."/>
        </authorList>
    </citation>
    <scope>NUCLEOTIDE SEQUENCE [LARGE SCALE GENOMIC DNA]</scope>
    <source>
        <strain evidence="8 9">LMG 29686</strain>
    </source>
</reference>
<feature type="domain" description="Beta-galactosidase galactose-binding" evidence="7">
    <location>
        <begin position="887"/>
        <end position="949"/>
    </location>
</feature>
<dbReference type="Pfam" id="PF01301">
    <property type="entry name" value="Glyco_hydro_35"/>
    <property type="match status" value="1"/>
</dbReference>